<comment type="caution">
    <text evidence="1">The sequence shown here is derived from an EMBL/GenBank/DDBJ whole genome shotgun (WGS) entry which is preliminary data.</text>
</comment>
<sequence length="1325" mass="144229">MMITVNTWIPVGPAPIQDPIHGRLSYPEIWGDTLISGAVNGLAMVQGENGDGFLYIGAVNGGVWMRPYTYATDSWGEWTWQSKPSNDPNSGYQGIQSIAKIAVSPDNKYLAVGQGNPSNFKAFSSGNSKGLQIAKILEDGSLEWLILNPDISNLFVENKINIRDLDWANNNLFIATLNELMVLDVVEGEVSNLRILTQDPQEISFVQVAHNNQGDTYGISLGGLHYIDSENSSVALPITGDKVQDFYNSLGSSIDNLRLSAYPELVNGQTVLFVGASQENKISIISRLVLNGSELIDFDTVNVQGDIGSGQGSGEDFYGNFSFFADPEDSSALRVLAGGNHYAGNSRNGPYTGGIVAVEFQTDGSTPQLVDWFGPRDGVIREELTEGTAPHADSREIIFYDTPEGLKLIESDDGGIFQKGINSESPWTSLSGKGLQTVESRTGDWSNIGNQLISAIQDNSVAIGDYGDLTWSNVFAGDGSLGFFDDASYQGDGFSRGYYASQQYMSQGYTVLTTLDETGTWRSVNYISLVTNDYSGNQVPIELFEGDWFESLNPEEDYPFGLPANSNPYRAGDIVFTGTRNIYEAVFPHWEIDPNEILLMPLLPESFESNSVKYFTALDVGSSLEEVSSFEMAKPYSWDDLYTAYSDRQTRTSYLLGRNGSESSTMLDPNSYQLQLIDTIQGLYITDIAHHSDSFSNTDNIYYLATETSILYLGENNPSGENNLLAVKIGDNEPIYYTYQELGLDPQVNLQTITLLPATDTHPQQLVVGGLGGLWISDINGNGQPSTFSSMNWDGLPENIGPGSWNLDLEYDPVDDVLIANMLGQGAWIWSRSGEIDTPPEPDFGISITSSLVPQAQSNFFDRRGRSIDGAISLQLHRTPEQLNQDVTAQLVLKDPIIWQENIGLYADVSRTLDLTEGAIVDNQISIPLTFVPGVDTLTLEFTTKRPDLVLPDITATMEVVSSDFPNSVAEGNITLFPNGVSPSYYETSTSGVFYNFGQIAGSRNITAMMPSSLPQGTQVGIYAVNTDGSITNDEQSINPDDPNYLNLALENSLYLAFANNPQSNLALNSEKALNGFGDRTSFMTTEAQRYGNVQQADIAEGFTTGQTFALSLRFPDGSGLVSVGRDAFTIDNNADNTIIFDPNEEKLEVGLAPAGGGVFAAESSEYTLNIARLGAYNSGYGLFRVDNLTGDIDGLSPGTNDYAVKALERALSNSVDGFTGQNFPEYGQNGSEIITGLSENSYYGSFITPNRTINEALELLQDSSSLPSNNYVHFSIQQANQGIIAALPMGTGFFAFEDMGLTGDSDFNDILLQFIPNDSLLLFT</sequence>
<dbReference type="SUPFAM" id="SSF50978">
    <property type="entry name" value="WD40 repeat-like"/>
    <property type="match status" value="1"/>
</dbReference>
<gene>
    <name evidence="1" type="ORF">GGC33_13415</name>
</gene>
<evidence type="ECO:0000313" key="1">
    <source>
        <dbReference type="EMBL" id="MTF39917.1"/>
    </source>
</evidence>
<protein>
    <recommendedName>
        <fullName evidence="3">DUF4114 domain-containing protein</fullName>
    </recommendedName>
</protein>
<dbReference type="InterPro" id="IPR036322">
    <property type="entry name" value="WD40_repeat_dom_sf"/>
</dbReference>
<evidence type="ECO:0008006" key="3">
    <source>
        <dbReference type="Google" id="ProtNLM"/>
    </source>
</evidence>
<evidence type="ECO:0000313" key="2">
    <source>
        <dbReference type="Proteomes" id="UP000437131"/>
    </source>
</evidence>
<name>A0A844GTT8_9CHRO</name>
<reference evidence="1 2" key="1">
    <citation type="submission" date="2019-11" db="EMBL/GenBank/DDBJ databases">
        <title>Isolation of a new High Light Tolerant Cyanobacteria.</title>
        <authorList>
            <person name="Dobson Z."/>
            <person name="Vaughn N."/>
            <person name="Vaughn M."/>
            <person name="Fromme P."/>
            <person name="Mazor Y."/>
        </authorList>
    </citation>
    <scope>NUCLEOTIDE SEQUENCE [LARGE SCALE GENOMIC DNA]</scope>
    <source>
        <strain evidence="1 2">0216</strain>
    </source>
</reference>
<dbReference type="RefSeq" id="WP_155084309.1">
    <property type="nucleotide sequence ID" value="NZ_WMIA01000019.1"/>
</dbReference>
<accession>A0A844GTT8</accession>
<organism evidence="1 2">
    <name type="scientific">Cyanobacterium aponinum 0216</name>
    <dbReference type="NCBI Taxonomy" id="2676140"/>
    <lineage>
        <taxon>Bacteria</taxon>
        <taxon>Bacillati</taxon>
        <taxon>Cyanobacteriota</taxon>
        <taxon>Cyanophyceae</taxon>
        <taxon>Oscillatoriophycideae</taxon>
        <taxon>Chroococcales</taxon>
        <taxon>Geminocystaceae</taxon>
        <taxon>Cyanobacterium</taxon>
    </lineage>
</organism>
<proteinExistence type="predicted"/>
<dbReference type="EMBL" id="WMIA01000019">
    <property type="protein sequence ID" value="MTF39917.1"/>
    <property type="molecule type" value="Genomic_DNA"/>
</dbReference>
<dbReference type="Proteomes" id="UP000437131">
    <property type="component" value="Unassembled WGS sequence"/>
</dbReference>